<evidence type="ECO:0000256" key="8">
    <source>
        <dbReference type="PROSITE-ProRule" id="PRU00169"/>
    </source>
</evidence>
<evidence type="ECO:0000256" key="4">
    <source>
        <dbReference type="ARBA" id="ARBA00023015"/>
    </source>
</evidence>
<keyword evidence="2 8" id="KW-0597">Phosphoprotein</keyword>
<evidence type="ECO:0000259" key="10">
    <source>
        <dbReference type="PROSITE" id="PS50110"/>
    </source>
</evidence>
<keyword evidence="5 9" id="KW-0238">DNA-binding</keyword>
<feature type="domain" description="Response regulatory" evidence="10">
    <location>
        <begin position="4"/>
        <end position="117"/>
    </location>
</feature>
<dbReference type="EMBL" id="SGJB01000006">
    <property type="protein sequence ID" value="TQQ84828.1"/>
    <property type="molecule type" value="Genomic_DNA"/>
</dbReference>
<dbReference type="PANTHER" id="PTHR48111:SF21">
    <property type="entry name" value="DNA-BINDING DUAL MASTER TRANSCRIPTIONAL REGULATOR RPAA"/>
    <property type="match status" value="1"/>
</dbReference>
<keyword evidence="3" id="KW-0902">Two-component regulatory system</keyword>
<dbReference type="GO" id="GO:0000976">
    <property type="term" value="F:transcription cis-regulatory region binding"/>
    <property type="evidence" value="ECO:0007669"/>
    <property type="project" value="TreeGrafter"/>
</dbReference>
<name>A0A544QVV7_9FIRM</name>
<keyword evidence="13" id="KW-1185">Reference proteome</keyword>
<dbReference type="InterPro" id="IPR016032">
    <property type="entry name" value="Sig_transdc_resp-reg_C-effctor"/>
</dbReference>
<dbReference type="GO" id="GO:0005829">
    <property type="term" value="C:cytosol"/>
    <property type="evidence" value="ECO:0007669"/>
    <property type="project" value="TreeGrafter"/>
</dbReference>
<dbReference type="RefSeq" id="WP_142535657.1">
    <property type="nucleotide sequence ID" value="NZ_SGJB01000006.1"/>
</dbReference>
<keyword evidence="6" id="KW-0804">Transcription</keyword>
<dbReference type="SMART" id="SM00448">
    <property type="entry name" value="REC"/>
    <property type="match status" value="1"/>
</dbReference>
<accession>A0A544QVV7</accession>
<dbReference type="PANTHER" id="PTHR48111">
    <property type="entry name" value="REGULATOR OF RPOS"/>
    <property type="match status" value="1"/>
</dbReference>
<keyword evidence="4" id="KW-0805">Transcription regulation</keyword>
<dbReference type="Proteomes" id="UP000317863">
    <property type="component" value="Unassembled WGS sequence"/>
</dbReference>
<dbReference type="FunFam" id="3.40.50.2300:FF:000001">
    <property type="entry name" value="DNA-binding response regulator PhoB"/>
    <property type="match status" value="1"/>
</dbReference>
<evidence type="ECO:0000256" key="7">
    <source>
        <dbReference type="ARBA" id="ARBA00024867"/>
    </source>
</evidence>
<dbReference type="Gene3D" id="1.10.10.10">
    <property type="entry name" value="Winged helix-like DNA-binding domain superfamily/Winged helix DNA-binding domain"/>
    <property type="match status" value="1"/>
</dbReference>
<dbReference type="InterPro" id="IPR011006">
    <property type="entry name" value="CheY-like_superfamily"/>
</dbReference>
<dbReference type="InterPro" id="IPR001867">
    <property type="entry name" value="OmpR/PhoB-type_DNA-bd"/>
</dbReference>
<organism evidence="12 13">
    <name type="scientific">Peptacetobacter hominis</name>
    <dbReference type="NCBI Taxonomy" id="2743610"/>
    <lineage>
        <taxon>Bacteria</taxon>
        <taxon>Bacillati</taxon>
        <taxon>Bacillota</taxon>
        <taxon>Clostridia</taxon>
        <taxon>Peptostreptococcales</taxon>
        <taxon>Peptostreptococcaceae</taxon>
        <taxon>Peptacetobacter</taxon>
    </lineage>
</organism>
<proteinExistence type="predicted"/>
<feature type="modified residue" description="4-aspartylphosphate" evidence="8">
    <location>
        <position position="53"/>
    </location>
</feature>
<dbReference type="AlphaFoldDB" id="A0A544QVV7"/>
<dbReference type="SUPFAM" id="SSF46894">
    <property type="entry name" value="C-terminal effector domain of the bipartite response regulators"/>
    <property type="match status" value="1"/>
</dbReference>
<dbReference type="SMART" id="SM00862">
    <property type="entry name" value="Trans_reg_C"/>
    <property type="match status" value="1"/>
</dbReference>
<dbReference type="InterPro" id="IPR039420">
    <property type="entry name" value="WalR-like"/>
</dbReference>
<protein>
    <recommendedName>
        <fullName evidence="1">Stage 0 sporulation protein A homolog</fullName>
    </recommendedName>
</protein>
<evidence type="ECO:0000256" key="9">
    <source>
        <dbReference type="PROSITE-ProRule" id="PRU01091"/>
    </source>
</evidence>
<sequence length="232" mass="26841">MKKLIYIADDDKNIRELVETFLKSSDYDVEAFENGELLLERFREKEPDMVLLDVMMPGMDGFEICKKIREESTVPIIMLTARGEDIDYITGISLGSDDYFTKPFSPMALIMRIKAVFRRIDMERERLSESANEHQEELCYGSICINPANKTVNYNGKDINLTPNEFSLLEYLFKNSTRAVSRDELLDEIWGYSADIETRAADDTVKRLRKKIADTDIEIKTVWGFGFRLGEK</sequence>
<evidence type="ECO:0000313" key="13">
    <source>
        <dbReference type="Proteomes" id="UP000317863"/>
    </source>
</evidence>
<reference evidence="12 13" key="1">
    <citation type="submission" date="2019-02" db="EMBL/GenBank/DDBJ databases">
        <title>Peptostreptococcaceae bacterium ZHW00191 nov., a new bacterium isolated from the human gut.</title>
        <authorList>
            <person name="Zhou H.-W."/>
            <person name="Chen X.-J."/>
        </authorList>
    </citation>
    <scope>NUCLEOTIDE SEQUENCE [LARGE SCALE GENOMIC DNA]</scope>
    <source>
        <strain evidence="12 13">ZHW00191</strain>
    </source>
</reference>
<gene>
    <name evidence="12" type="ORF">EXD82_04170</name>
</gene>
<dbReference type="Pfam" id="PF00072">
    <property type="entry name" value="Response_reg"/>
    <property type="match status" value="1"/>
</dbReference>
<dbReference type="SUPFAM" id="SSF52172">
    <property type="entry name" value="CheY-like"/>
    <property type="match status" value="1"/>
</dbReference>
<dbReference type="PROSITE" id="PS51755">
    <property type="entry name" value="OMPR_PHOB"/>
    <property type="match status" value="1"/>
</dbReference>
<dbReference type="CDD" id="cd17574">
    <property type="entry name" value="REC_OmpR"/>
    <property type="match status" value="1"/>
</dbReference>
<dbReference type="GO" id="GO:0032993">
    <property type="term" value="C:protein-DNA complex"/>
    <property type="evidence" value="ECO:0007669"/>
    <property type="project" value="TreeGrafter"/>
</dbReference>
<comment type="function">
    <text evidence="7">May play the central regulatory role in sporulation. It may be an element of the effector pathway responsible for the activation of sporulation genes in response to nutritional stress. Spo0A may act in concert with spo0H (a sigma factor) to control the expression of some genes that are critical to the sporulation process.</text>
</comment>
<dbReference type="GO" id="GO:0006355">
    <property type="term" value="P:regulation of DNA-templated transcription"/>
    <property type="evidence" value="ECO:0007669"/>
    <property type="project" value="InterPro"/>
</dbReference>
<dbReference type="Gene3D" id="3.40.50.2300">
    <property type="match status" value="1"/>
</dbReference>
<dbReference type="GO" id="GO:0000156">
    <property type="term" value="F:phosphorelay response regulator activity"/>
    <property type="evidence" value="ECO:0007669"/>
    <property type="project" value="TreeGrafter"/>
</dbReference>
<dbReference type="PROSITE" id="PS50110">
    <property type="entry name" value="RESPONSE_REGULATORY"/>
    <property type="match status" value="1"/>
</dbReference>
<dbReference type="InterPro" id="IPR001789">
    <property type="entry name" value="Sig_transdc_resp-reg_receiver"/>
</dbReference>
<dbReference type="Pfam" id="PF00486">
    <property type="entry name" value="Trans_reg_C"/>
    <property type="match status" value="1"/>
</dbReference>
<evidence type="ECO:0000259" key="11">
    <source>
        <dbReference type="PROSITE" id="PS51755"/>
    </source>
</evidence>
<dbReference type="InterPro" id="IPR036388">
    <property type="entry name" value="WH-like_DNA-bd_sf"/>
</dbReference>
<dbReference type="OrthoDB" id="9790442at2"/>
<evidence type="ECO:0000256" key="6">
    <source>
        <dbReference type="ARBA" id="ARBA00023163"/>
    </source>
</evidence>
<evidence type="ECO:0000256" key="3">
    <source>
        <dbReference type="ARBA" id="ARBA00023012"/>
    </source>
</evidence>
<feature type="DNA-binding region" description="OmpR/PhoB-type" evidence="9">
    <location>
        <begin position="135"/>
        <end position="231"/>
    </location>
</feature>
<evidence type="ECO:0000256" key="2">
    <source>
        <dbReference type="ARBA" id="ARBA00022553"/>
    </source>
</evidence>
<comment type="caution">
    <text evidence="12">The sequence shown here is derived from an EMBL/GenBank/DDBJ whole genome shotgun (WGS) entry which is preliminary data.</text>
</comment>
<dbReference type="Gene3D" id="6.10.250.690">
    <property type="match status" value="1"/>
</dbReference>
<evidence type="ECO:0000256" key="1">
    <source>
        <dbReference type="ARBA" id="ARBA00018672"/>
    </source>
</evidence>
<evidence type="ECO:0000313" key="12">
    <source>
        <dbReference type="EMBL" id="TQQ84828.1"/>
    </source>
</evidence>
<dbReference type="CDD" id="cd00383">
    <property type="entry name" value="trans_reg_C"/>
    <property type="match status" value="1"/>
</dbReference>
<evidence type="ECO:0000256" key="5">
    <source>
        <dbReference type="ARBA" id="ARBA00023125"/>
    </source>
</evidence>
<feature type="domain" description="OmpR/PhoB-type" evidence="11">
    <location>
        <begin position="135"/>
        <end position="231"/>
    </location>
</feature>